<keyword evidence="2" id="KW-0804">Transcription</keyword>
<dbReference type="OrthoDB" id="9803764at2"/>
<dbReference type="RefSeq" id="WP_105038270.1">
    <property type="nucleotide sequence ID" value="NZ_PPSL01000002.1"/>
</dbReference>
<dbReference type="Proteomes" id="UP000239872">
    <property type="component" value="Unassembled WGS sequence"/>
</dbReference>
<protein>
    <submittedName>
        <fullName evidence="4">AraC family transcriptional regulator</fullName>
    </submittedName>
</protein>
<dbReference type="SMART" id="SM00342">
    <property type="entry name" value="HTH_ARAC"/>
    <property type="match status" value="1"/>
</dbReference>
<dbReference type="Gene3D" id="1.10.10.60">
    <property type="entry name" value="Homeodomain-like"/>
    <property type="match status" value="2"/>
</dbReference>
<dbReference type="AlphaFoldDB" id="A0A2S7SXP2"/>
<accession>A0A2S7SXP2</accession>
<evidence type="ECO:0000259" key="3">
    <source>
        <dbReference type="PROSITE" id="PS01124"/>
    </source>
</evidence>
<dbReference type="InterPro" id="IPR029062">
    <property type="entry name" value="Class_I_gatase-like"/>
</dbReference>
<dbReference type="InterPro" id="IPR052158">
    <property type="entry name" value="INH-QAR"/>
</dbReference>
<dbReference type="GO" id="GO:0043565">
    <property type="term" value="F:sequence-specific DNA binding"/>
    <property type="evidence" value="ECO:0007669"/>
    <property type="project" value="InterPro"/>
</dbReference>
<reference evidence="4 5" key="1">
    <citation type="submission" date="2018-01" db="EMBL/GenBank/DDBJ databases">
        <title>A novel member of the phylum Bacteroidetes isolated from glacier ice.</title>
        <authorList>
            <person name="Liu Q."/>
            <person name="Xin Y.-H."/>
        </authorList>
    </citation>
    <scope>NUCLEOTIDE SEQUENCE [LARGE SCALE GENOMIC DNA]</scope>
    <source>
        <strain evidence="4 5">RB1R16</strain>
    </source>
</reference>
<feature type="domain" description="HTH araC/xylS-type" evidence="3">
    <location>
        <begin position="218"/>
        <end position="316"/>
    </location>
</feature>
<comment type="caution">
    <text evidence="4">The sequence shown here is derived from an EMBL/GenBank/DDBJ whole genome shotgun (WGS) entry which is preliminary data.</text>
</comment>
<dbReference type="InterPro" id="IPR009057">
    <property type="entry name" value="Homeodomain-like_sf"/>
</dbReference>
<dbReference type="Pfam" id="PF12833">
    <property type="entry name" value="HTH_18"/>
    <property type="match status" value="1"/>
</dbReference>
<organism evidence="4 5">
    <name type="scientific">Flavipsychrobacter stenotrophus</name>
    <dbReference type="NCBI Taxonomy" id="2077091"/>
    <lineage>
        <taxon>Bacteria</taxon>
        <taxon>Pseudomonadati</taxon>
        <taxon>Bacteroidota</taxon>
        <taxon>Chitinophagia</taxon>
        <taxon>Chitinophagales</taxon>
        <taxon>Chitinophagaceae</taxon>
        <taxon>Flavipsychrobacter</taxon>
    </lineage>
</organism>
<dbReference type="PROSITE" id="PS01124">
    <property type="entry name" value="HTH_ARAC_FAMILY_2"/>
    <property type="match status" value="1"/>
</dbReference>
<proteinExistence type="predicted"/>
<dbReference type="PANTHER" id="PTHR43130:SF3">
    <property type="entry name" value="HTH-TYPE TRANSCRIPTIONAL REGULATOR RV1931C"/>
    <property type="match status" value="1"/>
</dbReference>
<evidence type="ECO:0000256" key="1">
    <source>
        <dbReference type="ARBA" id="ARBA00023015"/>
    </source>
</evidence>
<gene>
    <name evidence="4" type="ORF">CJD36_006205</name>
</gene>
<name>A0A2S7SXP2_9BACT</name>
<evidence type="ECO:0000256" key="2">
    <source>
        <dbReference type="ARBA" id="ARBA00023163"/>
    </source>
</evidence>
<dbReference type="SUPFAM" id="SSF46689">
    <property type="entry name" value="Homeodomain-like"/>
    <property type="match status" value="2"/>
</dbReference>
<sequence length="325" mass="36243">MKHISIIVPKGEYIMSSVLGTYKIFVSANQYLLRTGRQPMFKVALVGLENSSTLHGGAFSVHPDTMLANVQKSDLIIIPAIQADNTALNMEFIPWIKDAYAGGAEVASLCTGSFLLASTGLLDGKHCSTHWAAADAFRQMFPDVTLMADKIITDEQGTYSSGGAYSFLNLVLYIIEKYCGRDVAIFLAKLMEIEIDRDCQSQFAIFNGQKDHEDEPIKQAQTYMESNVGEKITIEQVAGLFSISRRNFERRFKKATANTPVEYLQRVRVEAAKKSLETGRTNVNEVMYAVGYTDGKAFRTTFKKITGLSPLEYRKKYSINTPMMV</sequence>
<dbReference type="InterPro" id="IPR002818">
    <property type="entry name" value="DJ-1/PfpI"/>
</dbReference>
<dbReference type="Pfam" id="PF01965">
    <property type="entry name" value="DJ-1_PfpI"/>
    <property type="match status" value="1"/>
</dbReference>
<dbReference type="SUPFAM" id="SSF52317">
    <property type="entry name" value="Class I glutamine amidotransferase-like"/>
    <property type="match status" value="1"/>
</dbReference>
<dbReference type="EMBL" id="PPSL01000002">
    <property type="protein sequence ID" value="PQJ11391.1"/>
    <property type="molecule type" value="Genomic_DNA"/>
</dbReference>
<keyword evidence="5" id="KW-1185">Reference proteome</keyword>
<dbReference type="InterPro" id="IPR018060">
    <property type="entry name" value="HTH_AraC"/>
</dbReference>
<dbReference type="GO" id="GO:0003700">
    <property type="term" value="F:DNA-binding transcription factor activity"/>
    <property type="evidence" value="ECO:0007669"/>
    <property type="project" value="InterPro"/>
</dbReference>
<dbReference type="Gene3D" id="3.40.50.880">
    <property type="match status" value="1"/>
</dbReference>
<dbReference type="CDD" id="cd03138">
    <property type="entry name" value="GATase1_AraC_2"/>
    <property type="match status" value="1"/>
</dbReference>
<keyword evidence="1" id="KW-0805">Transcription regulation</keyword>
<evidence type="ECO:0000313" key="5">
    <source>
        <dbReference type="Proteomes" id="UP000239872"/>
    </source>
</evidence>
<evidence type="ECO:0000313" key="4">
    <source>
        <dbReference type="EMBL" id="PQJ11391.1"/>
    </source>
</evidence>
<dbReference type="PANTHER" id="PTHR43130">
    <property type="entry name" value="ARAC-FAMILY TRANSCRIPTIONAL REGULATOR"/>
    <property type="match status" value="1"/>
</dbReference>